<name>A0ABQ7G0X7_DUNSA</name>
<evidence type="ECO:0000313" key="3">
    <source>
        <dbReference type="EMBL" id="KAF5828253.1"/>
    </source>
</evidence>
<proteinExistence type="predicted"/>
<accession>A0ABQ7G0X7</accession>
<reference evidence="3" key="1">
    <citation type="submission" date="2017-08" db="EMBL/GenBank/DDBJ databases">
        <authorList>
            <person name="Polle J.E."/>
            <person name="Barry K."/>
            <person name="Cushman J."/>
            <person name="Schmutz J."/>
            <person name="Tran D."/>
            <person name="Hathwaick L.T."/>
            <person name="Yim W.C."/>
            <person name="Jenkins J."/>
            <person name="Mckie-Krisberg Z.M."/>
            <person name="Prochnik S."/>
            <person name="Lindquist E."/>
            <person name="Dockter R.B."/>
            <person name="Adam C."/>
            <person name="Molina H."/>
            <person name="Bunkerborg J."/>
            <person name="Jin E."/>
            <person name="Buchheim M."/>
            <person name="Magnuson J."/>
        </authorList>
    </citation>
    <scope>NUCLEOTIDE SEQUENCE</scope>
    <source>
        <strain evidence="3">CCAP 19/18</strain>
    </source>
</reference>
<dbReference type="EMBL" id="MU070333">
    <property type="protein sequence ID" value="KAF5828253.1"/>
    <property type="molecule type" value="Genomic_DNA"/>
</dbReference>
<keyword evidence="1" id="KW-0175">Coiled coil</keyword>
<evidence type="ECO:0000313" key="4">
    <source>
        <dbReference type="Proteomes" id="UP000815325"/>
    </source>
</evidence>
<comment type="caution">
    <text evidence="3">The sequence shown here is derived from an EMBL/GenBank/DDBJ whole genome shotgun (WGS) entry which is preliminary data.</text>
</comment>
<feature type="region of interest" description="Disordered" evidence="2">
    <location>
        <begin position="1"/>
        <end position="67"/>
    </location>
</feature>
<sequence length="142" mass="15130">TGEEKKEASQETDAGSKKTGTGTFFFGSGGQKEGTATVAERTVKRKMAEDDAKGTTGSKAAATPTTAREQLDQLAAELKEKQELVKEATKNVKEVERRNATVLRASKAANAELDAAIKRSEEAQAQVQDAMQGRTKAQQVSV</sequence>
<keyword evidence="4" id="KW-1185">Reference proteome</keyword>
<dbReference type="Proteomes" id="UP000815325">
    <property type="component" value="Unassembled WGS sequence"/>
</dbReference>
<feature type="coiled-coil region" evidence="1">
    <location>
        <begin position="67"/>
        <end position="126"/>
    </location>
</feature>
<organism evidence="3 4">
    <name type="scientific">Dunaliella salina</name>
    <name type="common">Green alga</name>
    <name type="synonym">Protococcus salinus</name>
    <dbReference type="NCBI Taxonomy" id="3046"/>
    <lineage>
        <taxon>Eukaryota</taxon>
        <taxon>Viridiplantae</taxon>
        <taxon>Chlorophyta</taxon>
        <taxon>core chlorophytes</taxon>
        <taxon>Chlorophyceae</taxon>
        <taxon>CS clade</taxon>
        <taxon>Chlamydomonadales</taxon>
        <taxon>Dunaliellaceae</taxon>
        <taxon>Dunaliella</taxon>
    </lineage>
</organism>
<evidence type="ECO:0000256" key="2">
    <source>
        <dbReference type="SAM" id="MobiDB-lite"/>
    </source>
</evidence>
<protein>
    <submittedName>
        <fullName evidence="3">Uncharacterized protein</fullName>
    </submittedName>
</protein>
<feature type="compositionally biased region" description="Low complexity" evidence="2">
    <location>
        <begin position="54"/>
        <end position="67"/>
    </location>
</feature>
<feature type="non-terminal residue" evidence="3">
    <location>
        <position position="1"/>
    </location>
</feature>
<feature type="compositionally biased region" description="Low complexity" evidence="2">
    <location>
        <begin position="17"/>
        <end position="26"/>
    </location>
</feature>
<evidence type="ECO:0000256" key="1">
    <source>
        <dbReference type="SAM" id="Coils"/>
    </source>
</evidence>
<gene>
    <name evidence="3" type="ORF">DUNSADRAFT_17883</name>
</gene>